<dbReference type="EMBL" id="LAZR01000885">
    <property type="protein sequence ID" value="KKN55422.1"/>
    <property type="molecule type" value="Genomic_DNA"/>
</dbReference>
<proteinExistence type="predicted"/>
<evidence type="ECO:0000313" key="2">
    <source>
        <dbReference type="EMBL" id="KKN55422.1"/>
    </source>
</evidence>
<dbReference type="Gene3D" id="3.40.190.10">
    <property type="entry name" value="Periplasmic binding protein-like II"/>
    <property type="match status" value="1"/>
</dbReference>
<gene>
    <name evidence="2" type="ORF">LCGC14_0582340</name>
</gene>
<name>A0A0F9RZN9_9ZZZZ</name>
<dbReference type="AlphaFoldDB" id="A0A0F9RZN9"/>
<dbReference type="SUPFAM" id="SSF53850">
    <property type="entry name" value="Periplasmic binding protein-like II"/>
    <property type="match status" value="1"/>
</dbReference>
<organism evidence="2">
    <name type="scientific">marine sediment metagenome</name>
    <dbReference type="NCBI Taxonomy" id="412755"/>
    <lineage>
        <taxon>unclassified sequences</taxon>
        <taxon>metagenomes</taxon>
        <taxon>ecological metagenomes</taxon>
    </lineage>
</organism>
<dbReference type="Pfam" id="PF12849">
    <property type="entry name" value="PBP_like_2"/>
    <property type="match status" value="1"/>
</dbReference>
<evidence type="ECO:0000259" key="1">
    <source>
        <dbReference type="Pfam" id="PF12849"/>
    </source>
</evidence>
<protein>
    <recommendedName>
        <fullName evidence="1">PBP domain-containing protein</fullName>
    </recommendedName>
</protein>
<feature type="domain" description="PBP" evidence="1">
    <location>
        <begin position="21"/>
        <end position="132"/>
    </location>
</feature>
<accession>A0A0F9RZN9</accession>
<sequence>MKTLFKYSAFIYCLLFFSNSYAQVVLIAQPQNVVNELSRNSLRAIFAMRQTEWPDGSAIRVFVLEDKKNAHIVFCKDVLGMFPYQLRRVWDRQVFSGTGTAPILVESEQEMLQRVAETKGAIGYLIVNDKTKNSIESAVKIIGEKS</sequence>
<reference evidence="2" key="1">
    <citation type="journal article" date="2015" name="Nature">
        <title>Complex archaea that bridge the gap between prokaryotes and eukaryotes.</title>
        <authorList>
            <person name="Spang A."/>
            <person name="Saw J.H."/>
            <person name="Jorgensen S.L."/>
            <person name="Zaremba-Niedzwiedzka K."/>
            <person name="Martijn J."/>
            <person name="Lind A.E."/>
            <person name="van Eijk R."/>
            <person name="Schleper C."/>
            <person name="Guy L."/>
            <person name="Ettema T.J."/>
        </authorList>
    </citation>
    <scope>NUCLEOTIDE SEQUENCE</scope>
</reference>
<dbReference type="InterPro" id="IPR024370">
    <property type="entry name" value="PBP_domain"/>
</dbReference>
<comment type="caution">
    <text evidence="2">The sequence shown here is derived from an EMBL/GenBank/DDBJ whole genome shotgun (WGS) entry which is preliminary data.</text>
</comment>